<evidence type="ECO:0000256" key="1">
    <source>
        <dbReference type="SAM" id="MobiDB-lite"/>
    </source>
</evidence>
<organism evidence="2 3">
    <name type="scientific">Sphagnurus paluster</name>
    <dbReference type="NCBI Taxonomy" id="117069"/>
    <lineage>
        <taxon>Eukaryota</taxon>
        <taxon>Fungi</taxon>
        <taxon>Dikarya</taxon>
        <taxon>Basidiomycota</taxon>
        <taxon>Agaricomycotina</taxon>
        <taxon>Agaricomycetes</taxon>
        <taxon>Agaricomycetidae</taxon>
        <taxon>Agaricales</taxon>
        <taxon>Tricholomatineae</taxon>
        <taxon>Lyophyllaceae</taxon>
        <taxon>Sphagnurus</taxon>
    </lineage>
</organism>
<accession>A0A9P7FWI6</accession>
<comment type="caution">
    <text evidence="2">The sequence shown here is derived from an EMBL/GenBank/DDBJ whole genome shotgun (WGS) entry which is preliminary data.</text>
</comment>
<dbReference type="EMBL" id="JABCKI010005940">
    <property type="protein sequence ID" value="KAG5636382.1"/>
    <property type="molecule type" value="Genomic_DNA"/>
</dbReference>
<protein>
    <submittedName>
        <fullName evidence="2">Uncharacterized protein</fullName>
    </submittedName>
</protein>
<evidence type="ECO:0000313" key="2">
    <source>
        <dbReference type="EMBL" id="KAG5636382.1"/>
    </source>
</evidence>
<dbReference type="Proteomes" id="UP000717328">
    <property type="component" value="Unassembled WGS sequence"/>
</dbReference>
<dbReference type="AlphaFoldDB" id="A0A9P7FWI6"/>
<gene>
    <name evidence="2" type="ORF">H0H81_008246</name>
</gene>
<dbReference type="OrthoDB" id="272303at2759"/>
<reference evidence="2" key="1">
    <citation type="submission" date="2021-02" db="EMBL/GenBank/DDBJ databases">
        <authorList>
            <person name="Nieuwenhuis M."/>
            <person name="Van De Peppel L.J.J."/>
        </authorList>
    </citation>
    <scope>NUCLEOTIDE SEQUENCE</scope>
    <source>
        <strain evidence="2">D49</strain>
    </source>
</reference>
<feature type="region of interest" description="Disordered" evidence="1">
    <location>
        <begin position="35"/>
        <end position="55"/>
    </location>
</feature>
<keyword evidence="3" id="KW-1185">Reference proteome</keyword>
<name>A0A9P7FWI6_9AGAR</name>
<proteinExistence type="predicted"/>
<sequence>MNDSSSATKCNGLHTPESGIFKPELRAISTRVDRHAWRSSTRSGEEGASSLPCSGAHEPLVVQFCADSPKRLLASAKLIEDTATSTSTTWDARRKSHGPDITARS</sequence>
<reference evidence="2" key="2">
    <citation type="submission" date="2021-10" db="EMBL/GenBank/DDBJ databases">
        <title>Phylogenomics reveals ancestral predisposition of the termite-cultivated fungus Termitomyces towards a domesticated lifestyle.</title>
        <authorList>
            <person name="Auxier B."/>
            <person name="Grum-Grzhimaylo A."/>
            <person name="Cardenas M.E."/>
            <person name="Lodge J.D."/>
            <person name="Laessoe T."/>
            <person name="Pedersen O."/>
            <person name="Smith M.E."/>
            <person name="Kuyper T.W."/>
            <person name="Franco-Molano E.A."/>
            <person name="Baroni T.J."/>
            <person name="Aanen D.K."/>
        </authorList>
    </citation>
    <scope>NUCLEOTIDE SEQUENCE</scope>
    <source>
        <strain evidence="2">D49</strain>
    </source>
</reference>
<evidence type="ECO:0000313" key="3">
    <source>
        <dbReference type="Proteomes" id="UP000717328"/>
    </source>
</evidence>
<feature type="region of interest" description="Disordered" evidence="1">
    <location>
        <begin position="82"/>
        <end position="105"/>
    </location>
</feature>